<reference evidence="1 2" key="2">
    <citation type="journal article" date="2022" name="Mol. Ecol. Resour.">
        <title>The genomes of chicory, endive, great burdock and yacon provide insights into Asteraceae paleo-polyploidization history and plant inulin production.</title>
        <authorList>
            <person name="Fan W."/>
            <person name="Wang S."/>
            <person name="Wang H."/>
            <person name="Wang A."/>
            <person name="Jiang F."/>
            <person name="Liu H."/>
            <person name="Zhao H."/>
            <person name="Xu D."/>
            <person name="Zhang Y."/>
        </authorList>
    </citation>
    <scope>NUCLEOTIDE SEQUENCE [LARGE SCALE GENOMIC DNA]</scope>
    <source>
        <strain evidence="2">cv. Punajuju</strain>
        <tissue evidence="1">Leaves</tissue>
    </source>
</reference>
<evidence type="ECO:0000313" key="1">
    <source>
        <dbReference type="EMBL" id="KAI3790102.1"/>
    </source>
</evidence>
<organism evidence="1 2">
    <name type="scientific">Cichorium intybus</name>
    <name type="common">Chicory</name>
    <dbReference type="NCBI Taxonomy" id="13427"/>
    <lineage>
        <taxon>Eukaryota</taxon>
        <taxon>Viridiplantae</taxon>
        <taxon>Streptophyta</taxon>
        <taxon>Embryophyta</taxon>
        <taxon>Tracheophyta</taxon>
        <taxon>Spermatophyta</taxon>
        <taxon>Magnoliopsida</taxon>
        <taxon>eudicotyledons</taxon>
        <taxon>Gunneridae</taxon>
        <taxon>Pentapetalae</taxon>
        <taxon>asterids</taxon>
        <taxon>campanulids</taxon>
        <taxon>Asterales</taxon>
        <taxon>Asteraceae</taxon>
        <taxon>Cichorioideae</taxon>
        <taxon>Cichorieae</taxon>
        <taxon>Cichoriinae</taxon>
        <taxon>Cichorium</taxon>
    </lineage>
</organism>
<accession>A0ACB9H2Y5</accession>
<proteinExistence type="predicted"/>
<protein>
    <submittedName>
        <fullName evidence="1">Uncharacterized protein</fullName>
    </submittedName>
</protein>
<gene>
    <name evidence="1" type="ORF">L2E82_02916</name>
</gene>
<comment type="caution">
    <text evidence="1">The sequence shown here is derived from an EMBL/GenBank/DDBJ whole genome shotgun (WGS) entry which is preliminary data.</text>
</comment>
<dbReference type="Proteomes" id="UP001055811">
    <property type="component" value="Linkage Group LG01"/>
</dbReference>
<dbReference type="EMBL" id="CM042009">
    <property type="protein sequence ID" value="KAI3790102.1"/>
    <property type="molecule type" value="Genomic_DNA"/>
</dbReference>
<reference evidence="2" key="1">
    <citation type="journal article" date="2022" name="Mol. Ecol. Resour.">
        <title>The genomes of chicory, endive, great burdock and yacon provide insights into Asteraceae palaeo-polyploidization history and plant inulin production.</title>
        <authorList>
            <person name="Fan W."/>
            <person name="Wang S."/>
            <person name="Wang H."/>
            <person name="Wang A."/>
            <person name="Jiang F."/>
            <person name="Liu H."/>
            <person name="Zhao H."/>
            <person name="Xu D."/>
            <person name="Zhang Y."/>
        </authorList>
    </citation>
    <scope>NUCLEOTIDE SEQUENCE [LARGE SCALE GENOMIC DNA]</scope>
    <source>
        <strain evidence="2">cv. Punajuju</strain>
    </source>
</reference>
<evidence type="ECO:0000313" key="2">
    <source>
        <dbReference type="Proteomes" id="UP001055811"/>
    </source>
</evidence>
<keyword evidence="2" id="KW-1185">Reference proteome</keyword>
<sequence>MKFCVCVRRKSEKGREEETVEEEAIGETMMKMRGFSLYLYPFLKHSPRERVKKRRARLAHTDDCSDDALSITQFHPKLADSEHMTATAIISLPGRRRLDPVAMSPSTDNSGKFWV</sequence>
<name>A0ACB9H2Y5_CICIN</name>